<dbReference type="Pfam" id="PF05383">
    <property type="entry name" value="La"/>
    <property type="match status" value="1"/>
</dbReference>
<evidence type="ECO:0000256" key="2">
    <source>
        <dbReference type="PROSITE-ProRule" id="PRU00332"/>
    </source>
</evidence>
<dbReference type="Proteomes" id="UP001189429">
    <property type="component" value="Unassembled WGS sequence"/>
</dbReference>
<reference evidence="5" key="1">
    <citation type="submission" date="2023-10" db="EMBL/GenBank/DDBJ databases">
        <authorList>
            <person name="Chen Y."/>
            <person name="Shah S."/>
            <person name="Dougan E. K."/>
            <person name="Thang M."/>
            <person name="Chan C."/>
        </authorList>
    </citation>
    <scope>NUCLEOTIDE SEQUENCE [LARGE SCALE GENOMIC DNA]</scope>
</reference>
<dbReference type="PROSITE" id="PS50961">
    <property type="entry name" value="HTH_LA"/>
    <property type="match status" value="1"/>
</dbReference>
<proteinExistence type="predicted"/>
<comment type="caution">
    <text evidence="5">The sequence shown here is derived from an EMBL/GenBank/DDBJ whole genome shotgun (WGS) entry which is preliminary data.</text>
</comment>
<feature type="domain" description="HTH La-type RNA-binding" evidence="4">
    <location>
        <begin position="229"/>
        <end position="319"/>
    </location>
</feature>
<dbReference type="SUPFAM" id="SSF46785">
    <property type="entry name" value="Winged helix' DNA-binding domain"/>
    <property type="match status" value="1"/>
</dbReference>
<organism evidence="5 6">
    <name type="scientific">Prorocentrum cordatum</name>
    <dbReference type="NCBI Taxonomy" id="2364126"/>
    <lineage>
        <taxon>Eukaryota</taxon>
        <taxon>Sar</taxon>
        <taxon>Alveolata</taxon>
        <taxon>Dinophyceae</taxon>
        <taxon>Prorocentrales</taxon>
        <taxon>Prorocentraceae</taxon>
        <taxon>Prorocentrum</taxon>
    </lineage>
</organism>
<evidence type="ECO:0000259" key="4">
    <source>
        <dbReference type="PROSITE" id="PS50961"/>
    </source>
</evidence>
<feature type="region of interest" description="Disordered" evidence="3">
    <location>
        <begin position="36"/>
        <end position="78"/>
    </location>
</feature>
<keyword evidence="6" id="KW-1185">Reference proteome</keyword>
<keyword evidence="1 2" id="KW-0694">RNA-binding</keyword>
<dbReference type="InterPro" id="IPR006630">
    <property type="entry name" value="La_HTH"/>
</dbReference>
<evidence type="ECO:0000313" key="6">
    <source>
        <dbReference type="Proteomes" id="UP001189429"/>
    </source>
</evidence>
<gene>
    <name evidence="5" type="ORF">PCOR1329_LOCUS48982</name>
</gene>
<dbReference type="EMBL" id="CAUYUJ010015926">
    <property type="protein sequence ID" value="CAK0859692.1"/>
    <property type="molecule type" value="Genomic_DNA"/>
</dbReference>
<evidence type="ECO:0000256" key="1">
    <source>
        <dbReference type="ARBA" id="ARBA00022884"/>
    </source>
</evidence>
<feature type="region of interest" description="Disordered" evidence="3">
    <location>
        <begin position="208"/>
        <end position="234"/>
    </location>
</feature>
<feature type="compositionally biased region" description="Basic and acidic residues" evidence="3">
    <location>
        <begin position="315"/>
        <end position="332"/>
    </location>
</feature>
<dbReference type="InterPro" id="IPR036388">
    <property type="entry name" value="WH-like_DNA-bd_sf"/>
</dbReference>
<evidence type="ECO:0000313" key="5">
    <source>
        <dbReference type="EMBL" id="CAK0859692.1"/>
    </source>
</evidence>
<accession>A0ABN9UJ13</accession>
<feature type="region of interest" description="Disordered" evidence="3">
    <location>
        <begin position="315"/>
        <end position="356"/>
    </location>
</feature>
<protein>
    <recommendedName>
        <fullName evidence="4">HTH La-type RNA-binding domain-containing protein</fullName>
    </recommendedName>
</protein>
<feature type="compositionally biased region" description="Low complexity" evidence="3">
    <location>
        <begin position="334"/>
        <end position="348"/>
    </location>
</feature>
<name>A0ABN9UJ13_9DINO</name>
<sequence length="370" mass="41095">MELAAEPVDLEEHWKEHDEMAAGSMPLPLHMELKAQQLSQKLDEQKVRAAKKRDDEEDLDKYSSLYEHSSDGQGRQRVGDGEALRATDLKAHHLGRYEKVRLRSSVLEKEASMGRRGELEQEHDLWLNALVDDIAKIHPVVSSGEVILENQLDSLCQVRRLDNTWISEASTPWAEQVVRDLEALAEVSENARSWSNCRMPELGRPCYQGAKKEKGPEANAAGAGGDPSKLAPEDKKASLRKQVDFYFSVDNLCKDVYLRQQMDQEGYCKLDLIANFNLVKRKYKASVTDIAEAIAASTSLELDGDKTRVRLKDPAAREKWKMPAKTERRPGEVRATAAPAGGQATPRGTARHGGPAVLIDPLGRAALLAA</sequence>
<dbReference type="Gene3D" id="1.10.10.10">
    <property type="entry name" value="Winged helix-like DNA-binding domain superfamily/Winged helix DNA-binding domain"/>
    <property type="match status" value="1"/>
</dbReference>
<dbReference type="CDD" id="cd07323">
    <property type="entry name" value="LAM"/>
    <property type="match status" value="1"/>
</dbReference>
<dbReference type="InterPro" id="IPR045180">
    <property type="entry name" value="La_dom_prot"/>
</dbReference>
<dbReference type="SMART" id="SM00715">
    <property type="entry name" value="LA"/>
    <property type="match status" value="1"/>
</dbReference>
<dbReference type="PANTHER" id="PTHR22792">
    <property type="entry name" value="LUPUS LA PROTEIN-RELATED"/>
    <property type="match status" value="1"/>
</dbReference>
<dbReference type="InterPro" id="IPR036390">
    <property type="entry name" value="WH_DNA-bd_sf"/>
</dbReference>
<evidence type="ECO:0000256" key="3">
    <source>
        <dbReference type="SAM" id="MobiDB-lite"/>
    </source>
</evidence>